<dbReference type="PIRSF" id="PIRSF018266">
    <property type="entry name" value="FecR"/>
    <property type="match status" value="1"/>
</dbReference>
<protein>
    <recommendedName>
        <fullName evidence="6">Anti-sigma factor</fullName>
    </recommendedName>
</protein>
<name>A0A2D1UBU5_9SPHI</name>
<keyword evidence="1" id="KW-0472">Membrane</keyword>
<organism evidence="4 5">
    <name type="scientific">Pedobacter ginsengisoli</name>
    <dbReference type="NCBI Taxonomy" id="363852"/>
    <lineage>
        <taxon>Bacteria</taxon>
        <taxon>Pseudomonadati</taxon>
        <taxon>Bacteroidota</taxon>
        <taxon>Sphingobacteriia</taxon>
        <taxon>Sphingobacteriales</taxon>
        <taxon>Sphingobacteriaceae</taxon>
        <taxon>Pedobacter</taxon>
    </lineage>
</organism>
<feature type="domain" description="FecR protein" evidence="2">
    <location>
        <begin position="166"/>
        <end position="262"/>
    </location>
</feature>
<dbReference type="Gene3D" id="3.55.50.30">
    <property type="match status" value="1"/>
</dbReference>
<dbReference type="PANTHER" id="PTHR30273:SF2">
    <property type="entry name" value="PROTEIN FECR"/>
    <property type="match status" value="1"/>
</dbReference>
<dbReference type="Pfam" id="PF04773">
    <property type="entry name" value="FecR"/>
    <property type="match status" value="1"/>
</dbReference>
<keyword evidence="5" id="KW-1185">Reference proteome</keyword>
<dbReference type="InterPro" id="IPR032508">
    <property type="entry name" value="FecR_C"/>
</dbReference>
<dbReference type="KEGG" id="pgs:CPT03_22575"/>
<dbReference type="Gene3D" id="2.60.120.1440">
    <property type="match status" value="1"/>
</dbReference>
<evidence type="ECO:0000313" key="5">
    <source>
        <dbReference type="Proteomes" id="UP000223749"/>
    </source>
</evidence>
<reference evidence="4 5" key="1">
    <citation type="submission" date="2017-10" db="EMBL/GenBank/DDBJ databases">
        <title>Whole genome of Pedobacter ginsengisoli T01R-27 isolated from tomato rhizosphere.</title>
        <authorList>
            <person name="Weon H.-Y."/>
            <person name="Lee S.A."/>
            <person name="Sang M.K."/>
            <person name="Song J."/>
        </authorList>
    </citation>
    <scope>NUCLEOTIDE SEQUENCE [LARGE SCALE GENOMIC DNA]</scope>
    <source>
        <strain evidence="4 5">T01R-27</strain>
    </source>
</reference>
<sequence>MEDNEFYKILVNRYINKQLTDDELELFVQLTKEGKLDDHLLAAMSKKGDISESDQEDYDRQTKTKRLWYKLTAAAVVLVVLSVGLYSYFNHNIIDGNKQSVYAKHDAEPGGDKATLTLADGTEISLTDADNGQIAKQAGVAITKNTSGQLVYTVVESGKKEIAYNTITTPRGGQYQVNLPDGTQVWLNAASSIKFPTSFANASNRKVELKGEAYFEVFKNKKLPFIVVTDKQEVEVFGTHFNINSYDDETSVKTTLLEGSVKVSLLSGGNKGTSRFLKPGEQASVEYQTRNLKIGKANIDQVMAWQKGYFHFEGDDLQSVLRQLSRWYDVDVVYQLSHNDDEFMGDIPRSVKLSEVLKILEFGGVHFKIEGKKLIVTK</sequence>
<dbReference type="GO" id="GO:0016989">
    <property type="term" value="F:sigma factor antagonist activity"/>
    <property type="evidence" value="ECO:0007669"/>
    <property type="project" value="TreeGrafter"/>
</dbReference>
<keyword evidence="1" id="KW-0812">Transmembrane</keyword>
<dbReference type="OrthoDB" id="1099963at2"/>
<evidence type="ECO:0000259" key="2">
    <source>
        <dbReference type="Pfam" id="PF04773"/>
    </source>
</evidence>
<evidence type="ECO:0000259" key="3">
    <source>
        <dbReference type="Pfam" id="PF16344"/>
    </source>
</evidence>
<keyword evidence="1" id="KW-1133">Transmembrane helix</keyword>
<dbReference type="Proteomes" id="UP000223749">
    <property type="component" value="Chromosome"/>
</dbReference>
<evidence type="ECO:0000256" key="1">
    <source>
        <dbReference type="SAM" id="Phobius"/>
    </source>
</evidence>
<accession>A0A2D1UBU5</accession>
<dbReference type="InterPro" id="IPR006860">
    <property type="entry name" value="FecR"/>
</dbReference>
<feature type="transmembrane region" description="Helical" evidence="1">
    <location>
        <begin position="67"/>
        <end position="89"/>
    </location>
</feature>
<dbReference type="EMBL" id="CP024091">
    <property type="protein sequence ID" value="ATP59049.1"/>
    <property type="molecule type" value="Genomic_DNA"/>
</dbReference>
<dbReference type="FunFam" id="2.60.120.1440:FF:000001">
    <property type="entry name" value="Putative anti-sigma factor"/>
    <property type="match status" value="1"/>
</dbReference>
<dbReference type="InterPro" id="IPR012373">
    <property type="entry name" value="Ferrdict_sens_TM"/>
</dbReference>
<dbReference type="RefSeq" id="WP_099440921.1">
    <property type="nucleotide sequence ID" value="NZ_CP024091.1"/>
</dbReference>
<evidence type="ECO:0000313" key="4">
    <source>
        <dbReference type="EMBL" id="ATP59049.1"/>
    </source>
</evidence>
<dbReference type="Pfam" id="PF16344">
    <property type="entry name" value="FecR_C"/>
    <property type="match status" value="1"/>
</dbReference>
<evidence type="ECO:0008006" key="6">
    <source>
        <dbReference type="Google" id="ProtNLM"/>
    </source>
</evidence>
<dbReference type="PANTHER" id="PTHR30273">
    <property type="entry name" value="PERIPLASMIC SIGNAL SENSOR AND SIGMA FACTOR ACTIVATOR FECR-RELATED"/>
    <property type="match status" value="1"/>
</dbReference>
<gene>
    <name evidence="4" type="ORF">CPT03_22575</name>
</gene>
<proteinExistence type="predicted"/>
<feature type="domain" description="Protein FecR C-terminal" evidence="3">
    <location>
        <begin position="309"/>
        <end position="376"/>
    </location>
</feature>
<dbReference type="AlphaFoldDB" id="A0A2D1UBU5"/>